<sequence>MISNCPDNEDEINAAVSVSNFGIWRNRYITQFFANSLSVDFPLYRHAKLPRLGWGLKSSGKGAIKLGYSMGSNHILLEDGLLRSLGLGVNGYPPHSLCFDYSGIYYNSFEISDLENNIAAANNLSISELSRAKDCISSLRCNRLSKYNAALDKFILIPDGRRAVLVVDQTFGDASIEYGMGSANSFSEMLDAAVLENPEAEVFVKVHPDVVAGKKKGYLLEAAKKHNCRILSEDINPWSAFDVVDHVYVVTSQLGFEALMAGKKVTCFGMPFYAGWGLTDDRQVCDRRGVSRSLEQVFYAAYIQYCRYINPYTGERCQLEDTIKLIAHQKQHLECYRGRWLASGFSKWKKKFIPDYLGLGTSVNFTQNLDKDVKQLKPGDNLLVWSSRLGDEIEGLCEKNHLNLWCMEDGFLRSVGLGADLVRPLSLVIDSCGIYYDSTKPSDLEDILNTYVFDDHLLLRAKQVRNQLVELKLSKYNVGVSTALTLPNNRKIILVPGQVETDASIAKGSPVIKTNQELLAIVRKENPDAFIIYKPHPDVLSGGRLGELAASANTLHDLIVTDMSITDLFDVVDEIHTMSSLSGFEGLLREKKVFTYGIPFYAGWGLTVDYLSCERRSKQLTLDQLVAATLILYPIYVDPHSGDVIDIETAIELLSNKLGNPQGPTIKTRMYRLVRNACFKK</sequence>
<evidence type="ECO:0000313" key="2">
    <source>
        <dbReference type="Proteomes" id="UP000595332"/>
    </source>
</evidence>
<keyword evidence="2" id="KW-1185">Reference proteome</keyword>
<dbReference type="Proteomes" id="UP000595332">
    <property type="component" value="Chromosome"/>
</dbReference>
<dbReference type="Pfam" id="PF05159">
    <property type="entry name" value="Capsule_synth"/>
    <property type="match status" value="2"/>
</dbReference>
<reference evidence="1 2" key="1">
    <citation type="journal article" date="2008" name="Int. J. Syst. Evol. Microbiol.">
        <title>Neptunomonas japonica sp. nov., an Osedax japonicus symbiont-like bacterium isolated from sediment adjacent to sperm whale carcasses off Kagoshima, Japan.</title>
        <authorList>
            <person name="Miyazaki M."/>
            <person name="Nogi Y."/>
            <person name="Fujiwara Y."/>
            <person name="Kawato M."/>
            <person name="Kubokawa K."/>
            <person name="Horikoshi K."/>
        </authorList>
    </citation>
    <scope>NUCLEOTIDE SEQUENCE [LARGE SCALE GENOMIC DNA]</scope>
    <source>
        <strain evidence="1 2">JAMM 1380</strain>
    </source>
</reference>
<dbReference type="CDD" id="cd16439">
    <property type="entry name" value="beta_Kdo_transferase_KpsC_2"/>
    <property type="match status" value="1"/>
</dbReference>
<dbReference type="CDD" id="cd16440">
    <property type="entry name" value="beta_Kdo_transferase_KpsC_1"/>
    <property type="match status" value="1"/>
</dbReference>
<name>A0A7R6PVC0_9GAMM</name>
<dbReference type="RefSeq" id="WP_236590915.1">
    <property type="nucleotide sequence ID" value="NZ_AP014546.1"/>
</dbReference>
<organism evidence="1 2">
    <name type="scientific">Neptunomonas japonica JAMM 1380</name>
    <dbReference type="NCBI Taxonomy" id="1441457"/>
    <lineage>
        <taxon>Bacteria</taxon>
        <taxon>Pseudomonadati</taxon>
        <taxon>Pseudomonadota</taxon>
        <taxon>Gammaproteobacteria</taxon>
        <taxon>Oceanospirillales</taxon>
        <taxon>Oceanospirillaceae</taxon>
        <taxon>Neptunomonas</taxon>
    </lineage>
</organism>
<dbReference type="InterPro" id="IPR007833">
    <property type="entry name" value="Capsule_polysaccharide_synth"/>
</dbReference>
<protein>
    <submittedName>
        <fullName evidence="1">Capsular polysaccharide export protein</fullName>
    </submittedName>
</protein>
<evidence type="ECO:0000313" key="1">
    <source>
        <dbReference type="EMBL" id="BBB30253.1"/>
    </source>
</evidence>
<dbReference type="GO" id="GO:0015774">
    <property type="term" value="P:polysaccharide transport"/>
    <property type="evidence" value="ECO:0007669"/>
    <property type="project" value="InterPro"/>
</dbReference>
<dbReference type="EMBL" id="AP014546">
    <property type="protein sequence ID" value="BBB30253.1"/>
    <property type="molecule type" value="Genomic_DNA"/>
</dbReference>
<proteinExistence type="predicted"/>
<dbReference type="AlphaFoldDB" id="A0A7R6PVC0"/>
<gene>
    <name evidence="1" type="primary">kpsC</name>
    <name evidence="1" type="ORF">NEJAP_2307</name>
</gene>
<dbReference type="KEGG" id="njp:NEJAP_2307"/>
<dbReference type="GO" id="GO:0000271">
    <property type="term" value="P:polysaccharide biosynthetic process"/>
    <property type="evidence" value="ECO:0007669"/>
    <property type="project" value="InterPro"/>
</dbReference>
<accession>A0A7R6PVC0</accession>